<dbReference type="AlphaFoldDB" id="A0ABC8VA46"/>
<dbReference type="EMBL" id="OZ075111">
    <property type="protein sequence ID" value="CAL4885889.1"/>
    <property type="molecule type" value="Genomic_DNA"/>
</dbReference>
<evidence type="ECO:0000313" key="1">
    <source>
        <dbReference type="EMBL" id="CAL4885889.1"/>
    </source>
</evidence>
<dbReference type="PANTHER" id="PTHR33085">
    <property type="entry name" value="OS12G0113100 PROTEIN-RELATED"/>
    <property type="match status" value="1"/>
</dbReference>
<reference evidence="2" key="1">
    <citation type="submission" date="2024-06" db="EMBL/GenBank/DDBJ databases">
        <authorList>
            <person name="Ryan C."/>
        </authorList>
    </citation>
    <scope>NUCLEOTIDE SEQUENCE [LARGE SCALE GENOMIC DNA]</scope>
</reference>
<keyword evidence="2" id="KW-1185">Reference proteome</keyword>
<gene>
    <name evidence="1" type="ORF">URODEC1_LOCUS806</name>
</gene>
<dbReference type="Pfam" id="PF07893">
    <property type="entry name" value="DUF1668"/>
    <property type="match status" value="1"/>
</dbReference>
<dbReference type="Proteomes" id="UP001497457">
    <property type="component" value="Chromosome 1b"/>
</dbReference>
<sequence length="336" mass="37677">MPKRQCRGECDGGRAAKRRRRQRQLYLVFDDWSRGYSIRKVTLPPSGSGSGDEQLLPRALLRFAAERGCPQFLTSAFGGRIVVAHPDASSTTVPVIDVRARAFMPGPRTNHPAHPIYIPVGADKLFAIDIGTFELCCSPAPPEPDNGEWPWREVQKQPFNIADVSSYAVGYEERAILVSTKSSRGDCAAATFTFDIGESTRRTFGYLYSCHVDAGGTSTGNNSPSPADWRRSKEKVYNNNNNPDERHVGATLVYGRRSKFCLVECVSIDEDVARADRQVPAASTGSRYMYRLITFTLRYDRMGDVRVKHYRVRCCYKVPRGTTTEFVIQDPVVFWL</sequence>
<dbReference type="PANTHER" id="PTHR33085:SF42">
    <property type="entry name" value="DUF1618 DOMAIN-CONTAINING PROTEIN"/>
    <property type="match status" value="1"/>
</dbReference>
<accession>A0ABC8VA46</accession>
<evidence type="ECO:0000313" key="2">
    <source>
        <dbReference type="Proteomes" id="UP001497457"/>
    </source>
</evidence>
<proteinExistence type="predicted"/>
<dbReference type="InterPro" id="IPR012871">
    <property type="entry name" value="DUF1668_ORYSA"/>
</dbReference>
<reference evidence="1 2" key="2">
    <citation type="submission" date="2024-10" db="EMBL/GenBank/DDBJ databases">
        <authorList>
            <person name="Ryan C."/>
        </authorList>
    </citation>
    <scope>NUCLEOTIDE SEQUENCE [LARGE SCALE GENOMIC DNA]</scope>
</reference>
<organism evidence="1 2">
    <name type="scientific">Urochloa decumbens</name>
    <dbReference type="NCBI Taxonomy" id="240449"/>
    <lineage>
        <taxon>Eukaryota</taxon>
        <taxon>Viridiplantae</taxon>
        <taxon>Streptophyta</taxon>
        <taxon>Embryophyta</taxon>
        <taxon>Tracheophyta</taxon>
        <taxon>Spermatophyta</taxon>
        <taxon>Magnoliopsida</taxon>
        <taxon>Liliopsida</taxon>
        <taxon>Poales</taxon>
        <taxon>Poaceae</taxon>
        <taxon>PACMAD clade</taxon>
        <taxon>Panicoideae</taxon>
        <taxon>Panicodae</taxon>
        <taxon>Paniceae</taxon>
        <taxon>Melinidinae</taxon>
        <taxon>Urochloa</taxon>
    </lineage>
</organism>
<protein>
    <submittedName>
        <fullName evidence="1">Uncharacterized protein</fullName>
    </submittedName>
</protein>
<name>A0ABC8VA46_9POAL</name>